<evidence type="ECO:0000313" key="1">
    <source>
        <dbReference type="EMBL" id="VAX34688.1"/>
    </source>
</evidence>
<organism evidence="1">
    <name type="scientific">hydrothermal vent metagenome</name>
    <dbReference type="NCBI Taxonomy" id="652676"/>
    <lineage>
        <taxon>unclassified sequences</taxon>
        <taxon>metagenomes</taxon>
        <taxon>ecological metagenomes</taxon>
    </lineage>
</organism>
<sequence>MSYWRSFGPYVTVAEKRAKAEKKLKALRRKNPNIKPVIIEGRALARTWWGKSWNTNL</sequence>
<protein>
    <submittedName>
        <fullName evidence="1">Uncharacterized protein</fullName>
    </submittedName>
</protein>
<feature type="non-terminal residue" evidence="1">
    <location>
        <position position="57"/>
    </location>
</feature>
<accession>A0A3B1DFE7</accession>
<name>A0A3B1DFE7_9ZZZZ</name>
<gene>
    <name evidence="1" type="ORF">MNBD_NITROSPIRAE03-1376</name>
</gene>
<reference evidence="1" key="1">
    <citation type="submission" date="2018-06" db="EMBL/GenBank/DDBJ databases">
        <authorList>
            <person name="Zhirakovskaya E."/>
        </authorList>
    </citation>
    <scope>NUCLEOTIDE SEQUENCE</scope>
</reference>
<proteinExistence type="predicted"/>
<dbReference type="EMBL" id="UOGI01000375">
    <property type="protein sequence ID" value="VAX34688.1"/>
    <property type="molecule type" value="Genomic_DNA"/>
</dbReference>
<dbReference type="AlphaFoldDB" id="A0A3B1DFE7"/>